<reference evidence="10 11" key="1">
    <citation type="submission" date="2012-11" db="EMBL/GenBank/DDBJ databases">
        <title>Whole genome sequence of Acidisphaera rubrifaciens HS-AP3.</title>
        <authorList>
            <person name="Azuma Y."/>
            <person name="Higashiura N."/>
            <person name="Hirakawa H."/>
            <person name="Matsushita K."/>
        </authorList>
    </citation>
    <scope>NUCLEOTIDE SEQUENCE [LARGE SCALE GENOMIC DNA]</scope>
    <source>
        <strain evidence="10 11">HS-AP3</strain>
    </source>
</reference>
<name>A0A0D6PB11_9PROT</name>
<keyword evidence="4 8" id="KW-1133">Transmembrane helix</keyword>
<keyword evidence="10" id="KW-0378">Hydrolase</keyword>
<evidence type="ECO:0000256" key="1">
    <source>
        <dbReference type="ARBA" id="ARBA00004167"/>
    </source>
</evidence>
<dbReference type="SUPFAM" id="SSF117892">
    <property type="entry name" value="Band 7/SPFH domain"/>
    <property type="match status" value="1"/>
</dbReference>
<keyword evidence="5 8" id="KW-0472">Membrane</keyword>
<feature type="region of interest" description="Disordered" evidence="7">
    <location>
        <begin position="1"/>
        <end position="30"/>
    </location>
</feature>
<sequence length="343" mass="36276">MSHAHTHGHSHSHGHGHGHGHGLHHHHAHGAAESGGRLRVALRFILAGLVVAGGVLAACIVMVPAGEAVVVTRFGDPVRVLTRPGLAWKLPMPIDGTITVDLRLRTTSTGLQDVGTRDGLRVLAQAYVAWQVPADPARITRFLRAVRNDPDEAARQLRSFVGAALHVTASSFDLAALVNTDPAQVKLDEVERRLRAQVAARVADIYGLDVRAVGIERLGLPAETMAATVGRMKAERETVAAERTAEGLRQAAAIRADAERDARVTVAAARTEAAGIEARAQAQAAAIQAGAYRADPRLYTLLRSLDTVAAVVGPGTRVILRTDAAPFHVLVEAPPDDTGRCAP</sequence>
<dbReference type="RefSeq" id="WP_048862441.1">
    <property type="nucleotide sequence ID" value="NZ_BANB01000597.1"/>
</dbReference>
<evidence type="ECO:0000256" key="8">
    <source>
        <dbReference type="SAM" id="Phobius"/>
    </source>
</evidence>
<evidence type="ECO:0000256" key="4">
    <source>
        <dbReference type="ARBA" id="ARBA00022989"/>
    </source>
</evidence>
<evidence type="ECO:0000313" key="11">
    <source>
        <dbReference type="Proteomes" id="UP000032680"/>
    </source>
</evidence>
<protein>
    <recommendedName>
        <fullName evidence="6">Protein HflC</fullName>
    </recommendedName>
</protein>
<dbReference type="GO" id="GO:0016020">
    <property type="term" value="C:membrane"/>
    <property type="evidence" value="ECO:0007669"/>
    <property type="project" value="UniProtKB-SubCell"/>
</dbReference>
<evidence type="ECO:0000256" key="7">
    <source>
        <dbReference type="SAM" id="MobiDB-lite"/>
    </source>
</evidence>
<dbReference type="OrthoDB" id="8347232at2"/>
<evidence type="ECO:0000256" key="6">
    <source>
        <dbReference type="PIRNR" id="PIRNR005651"/>
    </source>
</evidence>
<evidence type="ECO:0000259" key="9">
    <source>
        <dbReference type="SMART" id="SM00244"/>
    </source>
</evidence>
<accession>A0A0D6PB11</accession>
<comment type="caution">
    <text evidence="10">The sequence shown here is derived from an EMBL/GenBank/DDBJ whole genome shotgun (WGS) entry which is preliminary data.</text>
</comment>
<dbReference type="SMART" id="SM00244">
    <property type="entry name" value="PHB"/>
    <property type="match status" value="1"/>
</dbReference>
<dbReference type="AlphaFoldDB" id="A0A0D6PB11"/>
<dbReference type="EMBL" id="BANB01000597">
    <property type="protein sequence ID" value="GAN78054.1"/>
    <property type="molecule type" value="Genomic_DNA"/>
</dbReference>
<evidence type="ECO:0000256" key="5">
    <source>
        <dbReference type="ARBA" id="ARBA00023136"/>
    </source>
</evidence>
<keyword evidence="3 8" id="KW-0812">Transmembrane</keyword>
<proteinExistence type="inferred from homology"/>
<organism evidence="10 11">
    <name type="scientific">Acidisphaera rubrifaciens HS-AP3</name>
    <dbReference type="NCBI Taxonomy" id="1231350"/>
    <lineage>
        <taxon>Bacteria</taxon>
        <taxon>Pseudomonadati</taxon>
        <taxon>Pseudomonadota</taxon>
        <taxon>Alphaproteobacteria</taxon>
        <taxon>Acetobacterales</taxon>
        <taxon>Acetobacteraceae</taxon>
        <taxon>Acidisphaera</taxon>
    </lineage>
</organism>
<dbReference type="GO" id="GO:0008233">
    <property type="term" value="F:peptidase activity"/>
    <property type="evidence" value="ECO:0007669"/>
    <property type="project" value="UniProtKB-KW"/>
</dbReference>
<dbReference type="Proteomes" id="UP000032680">
    <property type="component" value="Unassembled WGS sequence"/>
</dbReference>
<dbReference type="InterPro" id="IPR036013">
    <property type="entry name" value="Band_7/SPFH_dom_sf"/>
</dbReference>
<feature type="transmembrane region" description="Helical" evidence="8">
    <location>
        <begin position="44"/>
        <end position="63"/>
    </location>
</feature>
<gene>
    <name evidence="10" type="ORF">Asru_0597_02</name>
</gene>
<evidence type="ECO:0000256" key="2">
    <source>
        <dbReference type="ARBA" id="ARBA00007862"/>
    </source>
</evidence>
<comment type="subcellular location">
    <subcellularLocation>
        <location evidence="1">Membrane</location>
        <topology evidence="1">Single-pass membrane protein</topology>
    </subcellularLocation>
</comment>
<feature type="domain" description="Band 7" evidence="9">
    <location>
        <begin position="58"/>
        <end position="232"/>
    </location>
</feature>
<evidence type="ECO:0000256" key="3">
    <source>
        <dbReference type="ARBA" id="ARBA00022692"/>
    </source>
</evidence>
<keyword evidence="11" id="KW-1185">Reference proteome</keyword>
<dbReference type="InterPro" id="IPR010200">
    <property type="entry name" value="HflC"/>
</dbReference>
<keyword evidence="10" id="KW-0645">Protease</keyword>
<dbReference type="InterPro" id="IPR001107">
    <property type="entry name" value="Band_7"/>
</dbReference>
<evidence type="ECO:0000313" key="10">
    <source>
        <dbReference type="EMBL" id="GAN78054.1"/>
    </source>
</evidence>
<dbReference type="PIRSF" id="PIRSF005651">
    <property type="entry name" value="HflC"/>
    <property type="match status" value="1"/>
</dbReference>
<comment type="function">
    <text evidence="6">HflC and HflK could regulate a protease.</text>
</comment>
<dbReference type="GO" id="GO:0006508">
    <property type="term" value="P:proteolysis"/>
    <property type="evidence" value="ECO:0007669"/>
    <property type="project" value="UniProtKB-KW"/>
</dbReference>
<dbReference type="Gene3D" id="3.30.479.30">
    <property type="entry name" value="Band 7 domain"/>
    <property type="match status" value="1"/>
</dbReference>
<comment type="similarity">
    <text evidence="2 6">Belongs to the band 7/mec-2 family. HflC subfamily.</text>
</comment>
<dbReference type="PANTHER" id="PTHR42911:SF1">
    <property type="entry name" value="MODULATOR OF FTSH PROTEASE HFLC"/>
    <property type="match status" value="1"/>
</dbReference>
<dbReference type="Pfam" id="PF01145">
    <property type="entry name" value="Band_7"/>
    <property type="match status" value="1"/>
</dbReference>
<feature type="compositionally biased region" description="Basic residues" evidence="7">
    <location>
        <begin position="1"/>
        <end position="29"/>
    </location>
</feature>
<dbReference type="PANTHER" id="PTHR42911">
    <property type="entry name" value="MODULATOR OF FTSH PROTEASE HFLC"/>
    <property type="match status" value="1"/>
</dbReference>